<dbReference type="InterPro" id="IPR013221">
    <property type="entry name" value="Mur_ligase_cen"/>
</dbReference>
<dbReference type="GO" id="GO:0009252">
    <property type="term" value="P:peptidoglycan biosynthetic process"/>
    <property type="evidence" value="ECO:0007669"/>
    <property type="project" value="UniProtKB-UniRule"/>
</dbReference>
<keyword evidence="1" id="KW-0547">Nucleotide-binding</keyword>
<accession>A0A520XFR8</accession>
<evidence type="ECO:0000259" key="3">
    <source>
        <dbReference type="Pfam" id="PF08353"/>
    </source>
</evidence>
<feature type="binding site" evidence="1">
    <location>
        <position position="252"/>
    </location>
    <ligand>
        <name>Zn(2+)</name>
        <dbReference type="ChEBI" id="CHEBI:29105"/>
    </ligand>
</feature>
<dbReference type="Pfam" id="PF08245">
    <property type="entry name" value="Mur_ligase_M"/>
    <property type="match status" value="1"/>
</dbReference>
<keyword evidence="1" id="KW-0133">Cell shape</keyword>
<comment type="pathway">
    <text evidence="1">Cell wall biogenesis; peptidoglycan biosynthesis.</text>
</comment>
<comment type="catalytic activity">
    <reaction evidence="1">
        <text>beta-D-GlcNAc-(1-&gt;4)-Mur2Ac(oyl-L-Ala-gamma-D-Glu-L-Lys-D-Ala-D-Ala)-di-trans,octa-cis-undecaprenyl diphosphate + ATP = beta-D-GlcNAc-(1-&gt;4)-Mur2Ac(oyl-L-Ala-gamma-D-O-P-Glu-L-Lys-D-Ala-D-Ala)-di-trans,octa-cis-undecaprenyl diphosphate + ADP</text>
        <dbReference type="Rhea" id="RHEA:59488"/>
        <dbReference type="ChEBI" id="CHEBI:30616"/>
        <dbReference type="ChEBI" id="CHEBI:60033"/>
        <dbReference type="ChEBI" id="CHEBI:143132"/>
        <dbReference type="ChEBI" id="CHEBI:456216"/>
    </reaction>
</comment>
<organism evidence="4 5">
    <name type="scientific">Candidatus Acidulodesulfobacterium acidiphilum</name>
    <dbReference type="NCBI Taxonomy" id="2597224"/>
    <lineage>
        <taxon>Bacteria</taxon>
        <taxon>Deltaproteobacteria</taxon>
        <taxon>Candidatus Acidulodesulfobacterales</taxon>
        <taxon>Candidatus Acidulodesulfobacterium</taxon>
    </lineage>
</organism>
<proteinExistence type="inferred from homology"/>
<comment type="catalytic activity">
    <reaction evidence="1">
        <text>beta-D-GlcNAc-(1-&gt;4)-Mur2Ac(oyl-L-Ala-gamma-D-O-P-Glu-L-Lys-D-Ala-D-Ala)-di-trans,octa-cis-undecaprenyl diphosphate + NH4(+) = beta-D-GlcNAc-(1-&gt;4)-Mur2Ac(oyl-L-Ala-D-isoglutaminyl-L-Lys-D-Ala-D-Ala)-di-trans,octa-cis-undecaprenyl diphosphate + phosphate + H(+)</text>
        <dbReference type="Rhea" id="RHEA:57932"/>
        <dbReference type="ChEBI" id="CHEBI:15378"/>
        <dbReference type="ChEBI" id="CHEBI:28938"/>
        <dbReference type="ChEBI" id="CHEBI:43474"/>
        <dbReference type="ChEBI" id="CHEBI:62233"/>
        <dbReference type="ChEBI" id="CHEBI:143132"/>
    </reaction>
</comment>
<name>A0A520XFR8_9DELT</name>
<dbReference type="UniPathway" id="UPA00219"/>
<protein>
    <recommendedName>
        <fullName evidence="1">Lipid II isoglutaminyl synthase (glutamine-hydrolyzing) subunit MurT</fullName>
        <ecNumber evidence="1">6.3.5.13</ecNumber>
    </recommendedName>
</protein>
<dbReference type="GO" id="GO:0008360">
    <property type="term" value="P:regulation of cell shape"/>
    <property type="evidence" value="ECO:0007669"/>
    <property type="project" value="UniProtKB-KW"/>
</dbReference>
<feature type="binding site" evidence="1">
    <location>
        <position position="276"/>
    </location>
    <ligand>
        <name>Zn(2+)</name>
        <dbReference type="ChEBI" id="CHEBI:29105"/>
    </ligand>
</feature>
<comment type="similarity">
    <text evidence="1">Belongs to the MurCDEF family. MurT subfamily.</text>
</comment>
<comment type="caution">
    <text evidence="4">The sequence shown here is derived from an EMBL/GenBank/DDBJ whole genome shotgun (WGS) entry which is preliminary data.</text>
</comment>
<comment type="catalytic activity">
    <reaction evidence="1">
        <text>beta-D-GlcNAc-(1-&gt;4)-Mur2Ac(oyl-L-Ala-gamma-D-Glu-L-Lys-D-Ala-D-Ala)-di-trans,octa-cis-undecaprenyl diphosphate + L-glutamine + ATP + H2O = beta-D-GlcNAc-(1-&gt;4)-Mur2Ac(oyl-L-Ala-D-isoglutaminyl-L-Lys-D-Ala-D-Ala)-di-trans,octa-cis-undecaprenyl diphosphate + L-glutamate + ADP + phosphate + H(+)</text>
        <dbReference type="Rhea" id="RHEA:57928"/>
        <dbReference type="ChEBI" id="CHEBI:15377"/>
        <dbReference type="ChEBI" id="CHEBI:15378"/>
        <dbReference type="ChEBI" id="CHEBI:29985"/>
        <dbReference type="ChEBI" id="CHEBI:30616"/>
        <dbReference type="ChEBI" id="CHEBI:43474"/>
        <dbReference type="ChEBI" id="CHEBI:58359"/>
        <dbReference type="ChEBI" id="CHEBI:60033"/>
        <dbReference type="ChEBI" id="CHEBI:62233"/>
        <dbReference type="ChEBI" id="CHEBI:456216"/>
        <dbReference type="EC" id="6.3.5.13"/>
    </reaction>
</comment>
<dbReference type="EMBL" id="SHMQ01000004">
    <property type="protein sequence ID" value="RZV40042.1"/>
    <property type="molecule type" value="Genomic_DNA"/>
</dbReference>
<keyword evidence="1" id="KW-0479">Metal-binding</keyword>
<feature type="domain" description="Lipid II isoglutaminyl synthase (glutamine-hydrolyzing) subunit MurT C-terminal" evidence="3">
    <location>
        <begin position="371"/>
        <end position="485"/>
    </location>
</feature>
<comment type="subunit">
    <text evidence="1">Forms a heterodimer with GatD.</text>
</comment>
<dbReference type="EC" id="6.3.5.13" evidence="1"/>
<gene>
    <name evidence="1" type="primary">murT</name>
    <name evidence="4" type="ORF">EVJ48_02380</name>
</gene>
<keyword evidence="1" id="KW-0862">Zinc</keyword>
<evidence type="ECO:0000313" key="5">
    <source>
        <dbReference type="Proteomes" id="UP000322454"/>
    </source>
</evidence>
<evidence type="ECO:0000256" key="1">
    <source>
        <dbReference type="HAMAP-Rule" id="MF_02214"/>
    </source>
</evidence>
<reference evidence="4 5" key="1">
    <citation type="submission" date="2019-01" db="EMBL/GenBank/DDBJ databases">
        <title>Insights into ecological role of a new deltaproteobacterial order Candidatus Sinidesulfobacterales (Sva0485) by metagenomics and metatranscriptomics.</title>
        <authorList>
            <person name="Tan S."/>
            <person name="Liu J."/>
            <person name="Fang Y."/>
            <person name="Hedlund B."/>
            <person name="Lian Z.-H."/>
            <person name="Huang L.-Y."/>
            <person name="Li J.-T."/>
            <person name="Huang L.-N."/>
            <person name="Li W.-J."/>
            <person name="Jiang H.-C."/>
            <person name="Dong H.-L."/>
            <person name="Shu W.-S."/>
        </authorList>
    </citation>
    <scope>NUCLEOTIDE SEQUENCE [LARGE SCALE GENOMIC DNA]</scope>
    <source>
        <strain evidence="4">AP4</strain>
    </source>
</reference>
<dbReference type="GO" id="GO:0140282">
    <property type="term" value="F:carbon-nitrogen ligase activity on lipid II"/>
    <property type="evidence" value="ECO:0007669"/>
    <property type="project" value="UniProtKB-UniRule"/>
</dbReference>
<keyword evidence="1" id="KW-0961">Cell wall biogenesis/degradation</keyword>
<keyword evidence="1 4" id="KW-0436">Ligase</keyword>
<dbReference type="Gene3D" id="3.40.1190.10">
    <property type="entry name" value="Mur-like, catalytic domain"/>
    <property type="match status" value="1"/>
</dbReference>
<dbReference type="Proteomes" id="UP000322454">
    <property type="component" value="Unassembled WGS sequence"/>
</dbReference>
<evidence type="ECO:0000259" key="2">
    <source>
        <dbReference type="Pfam" id="PF08245"/>
    </source>
</evidence>
<dbReference type="HAMAP" id="MF_02214">
    <property type="entry name" value="Lipid_II_synth_MurT"/>
    <property type="match status" value="1"/>
</dbReference>
<feature type="binding site" evidence="1">
    <location>
        <position position="255"/>
    </location>
    <ligand>
        <name>Zn(2+)</name>
        <dbReference type="ChEBI" id="CHEBI:29105"/>
    </ligand>
</feature>
<dbReference type="PANTHER" id="PTHR23135:SF7">
    <property type="entry name" value="LIPID II ISOGLUTAMINYL SYNTHASE (GLUTAMINE-HYDROLYZING) SUBUNIT MURT"/>
    <property type="match status" value="1"/>
</dbReference>
<evidence type="ECO:0000313" key="4">
    <source>
        <dbReference type="EMBL" id="RZV40042.1"/>
    </source>
</evidence>
<keyword evidence="1" id="KW-0573">Peptidoglycan synthesis</keyword>
<feature type="binding site" evidence="1">
    <location>
        <position position="279"/>
    </location>
    <ligand>
        <name>Zn(2+)</name>
        <dbReference type="ChEBI" id="CHEBI:29105"/>
    </ligand>
</feature>
<dbReference type="Pfam" id="PF08353">
    <property type="entry name" value="MurT_C"/>
    <property type="match status" value="1"/>
</dbReference>
<dbReference type="GO" id="GO:0071555">
    <property type="term" value="P:cell wall organization"/>
    <property type="evidence" value="ECO:0007669"/>
    <property type="project" value="UniProtKB-KW"/>
</dbReference>
<feature type="domain" description="Mur ligase central" evidence="2">
    <location>
        <begin position="62"/>
        <end position="211"/>
    </location>
</feature>
<dbReference type="InterPro" id="IPR013564">
    <property type="entry name" value="MurT_C"/>
</dbReference>
<dbReference type="GO" id="GO:0005524">
    <property type="term" value="F:ATP binding"/>
    <property type="evidence" value="ECO:0007669"/>
    <property type="project" value="UniProtKB-UniRule"/>
</dbReference>
<dbReference type="InterPro" id="IPR036565">
    <property type="entry name" value="Mur-like_cat_sf"/>
</dbReference>
<dbReference type="AlphaFoldDB" id="A0A520XFR8"/>
<dbReference type="GO" id="GO:0008270">
    <property type="term" value="F:zinc ion binding"/>
    <property type="evidence" value="ECO:0007669"/>
    <property type="project" value="UniProtKB-UniRule"/>
</dbReference>
<dbReference type="PANTHER" id="PTHR23135">
    <property type="entry name" value="MUR LIGASE FAMILY MEMBER"/>
    <property type="match status" value="1"/>
</dbReference>
<keyword evidence="1" id="KW-0067">ATP-binding</keyword>
<comment type="function">
    <text evidence="1">The lipid II isoglutaminyl synthase complex catalyzes the formation of alpha-D-isoglutamine in the cell wall lipid II stem peptide. The MurT subunit catalyzes the ATP-dependent amidation of D-glutamate residue of lipid II, converting it to an isoglutamine residue.</text>
</comment>
<feature type="active site" evidence="1">
    <location>
        <position position="407"/>
    </location>
</feature>
<sequence>MLLNKKQKAEIFLYIFLKFILNKILKREGDVLPAHILRKIDKNVFKNFAKHITSLGIPVILVTGTNGKTTTSNIIAETVKFSGKEVCFNSNGANMTNGILGAIIGSYKLSKSSGLGIKDIALLDFKFSADIIVMECDEKVFPDVCSILNPKIITATNFYRDQLDRYGEVNSTVFGIKKAVKKISEELKNNNSGRISLVLPSFEPLAAFLGYDINADKKYFGFDESFFNSNYSNDINSAENFTGIELSDAVTCPNCKNMMFSSKGHTKNRFLYDFKCEKCGFAGHEPDIKATENISGSLTLELKEEKPSFFSFKPALSGDYNAANYLAAYSILKYHLNIGDDIIKTSFENFKTKFGRSYKKKSGDFEINIDLVKNPAGFSGVLKKLTESGSKVNILFAFSDRAADGRDVSWIWDVDFEKYKDYIENAVISGLRPYDMALRLKTAGMNPKKITVEYNLKKAVETIMNKAEAAGLNEKKIYILPTYTELLRLKKYINGIK</sequence>
<dbReference type="GO" id="GO:0016881">
    <property type="term" value="F:acid-amino acid ligase activity"/>
    <property type="evidence" value="ECO:0007669"/>
    <property type="project" value="InterPro"/>
</dbReference>
<dbReference type="InterPro" id="IPR043703">
    <property type="entry name" value="Lipid_II_synth_MurT"/>
</dbReference>
<dbReference type="SUPFAM" id="SSF53623">
    <property type="entry name" value="MurD-like peptide ligases, catalytic domain"/>
    <property type="match status" value="1"/>
</dbReference>